<evidence type="ECO:0000313" key="2">
    <source>
        <dbReference type="EMBL" id="TCD70875.1"/>
    </source>
</evidence>
<organism evidence="2 3">
    <name type="scientific">Steccherinum ochraceum</name>
    <dbReference type="NCBI Taxonomy" id="92696"/>
    <lineage>
        <taxon>Eukaryota</taxon>
        <taxon>Fungi</taxon>
        <taxon>Dikarya</taxon>
        <taxon>Basidiomycota</taxon>
        <taxon>Agaricomycotina</taxon>
        <taxon>Agaricomycetes</taxon>
        <taxon>Polyporales</taxon>
        <taxon>Steccherinaceae</taxon>
        <taxon>Steccherinum</taxon>
    </lineage>
</organism>
<evidence type="ECO:0000256" key="1">
    <source>
        <dbReference type="SAM" id="MobiDB-lite"/>
    </source>
</evidence>
<accession>A0A4R0RVT9</accession>
<sequence>MYPAVARVARSRTNFARCCCGRSFKPEKDMETYCSTQCSRDDTLRALMGEDNAYRQKIQARRKEHPQKNAGRKYAEKLIPRLFASADRQLPPAPPPKPYAPALLYSTKENKPPSAPRPNISGPYALQPQPYAITRPPLGPSSSRLHLPGIDNSLPSGPRLVKKPSQHALKPRTPATGARKDPRAVRRSASESRLKNAASNAAHGQQQYLRDPLPLTYYQQPPRVAEIRPTVLAPVPAVAHSPYRQVPGQRHLRHSKSFSPAKPFFPANVPEDVNQDGLSYRISGDVWWVVNGLREGGDVDYKAQFLARQTPRW</sequence>
<name>A0A4R0RVT9_9APHY</name>
<dbReference type="EMBL" id="RWJN01000013">
    <property type="protein sequence ID" value="TCD70875.1"/>
    <property type="molecule type" value="Genomic_DNA"/>
</dbReference>
<feature type="region of interest" description="Disordered" evidence="1">
    <location>
        <begin position="87"/>
        <end position="208"/>
    </location>
</feature>
<reference evidence="2 3" key="1">
    <citation type="submission" date="2018-11" db="EMBL/GenBank/DDBJ databases">
        <title>Genome assembly of Steccherinum ochraceum LE-BIN_3174, the white-rot fungus of the Steccherinaceae family (The Residual Polyporoid clade, Polyporales, Basidiomycota).</title>
        <authorList>
            <person name="Fedorova T.V."/>
            <person name="Glazunova O.A."/>
            <person name="Landesman E.O."/>
            <person name="Moiseenko K.V."/>
            <person name="Psurtseva N.V."/>
            <person name="Savinova O.S."/>
            <person name="Shakhova N.V."/>
            <person name="Tyazhelova T.V."/>
            <person name="Vasina D.V."/>
        </authorList>
    </citation>
    <scope>NUCLEOTIDE SEQUENCE [LARGE SCALE GENOMIC DNA]</scope>
    <source>
        <strain evidence="2 3">LE-BIN_3174</strain>
    </source>
</reference>
<gene>
    <name evidence="2" type="ORF">EIP91_001183</name>
</gene>
<dbReference type="AlphaFoldDB" id="A0A4R0RVT9"/>
<proteinExistence type="predicted"/>
<feature type="compositionally biased region" description="Basic and acidic residues" evidence="1">
    <location>
        <begin position="178"/>
        <end position="194"/>
    </location>
</feature>
<comment type="caution">
    <text evidence="2">The sequence shown here is derived from an EMBL/GenBank/DDBJ whole genome shotgun (WGS) entry which is preliminary data.</text>
</comment>
<dbReference type="OrthoDB" id="3270792at2759"/>
<protein>
    <submittedName>
        <fullName evidence="2">Uncharacterized protein</fullName>
    </submittedName>
</protein>
<evidence type="ECO:0000313" key="3">
    <source>
        <dbReference type="Proteomes" id="UP000292702"/>
    </source>
</evidence>
<keyword evidence="3" id="KW-1185">Reference proteome</keyword>
<dbReference type="Proteomes" id="UP000292702">
    <property type="component" value="Unassembled WGS sequence"/>
</dbReference>
<feature type="compositionally biased region" description="Polar residues" evidence="1">
    <location>
        <begin position="197"/>
        <end position="208"/>
    </location>
</feature>